<gene>
    <name evidence="4" type="ORF">Q428_12320</name>
</gene>
<evidence type="ECO:0000259" key="2">
    <source>
        <dbReference type="Pfam" id="PF13086"/>
    </source>
</evidence>
<dbReference type="STRING" id="1403537.Q428_12320"/>
<dbReference type="GO" id="GO:0004386">
    <property type="term" value="F:helicase activity"/>
    <property type="evidence" value="ECO:0007669"/>
    <property type="project" value="InterPro"/>
</dbReference>
<dbReference type="SUPFAM" id="SSF52540">
    <property type="entry name" value="P-loop containing nucleoside triphosphate hydrolases"/>
    <property type="match status" value="1"/>
</dbReference>
<dbReference type="CDD" id="cd17934">
    <property type="entry name" value="DEXXQc_Upf1-like"/>
    <property type="match status" value="1"/>
</dbReference>
<feature type="domain" description="DNA2/NAM7 helicase helicase" evidence="2">
    <location>
        <begin position="85"/>
        <end position="270"/>
    </location>
</feature>
<accession>A0A017RUQ9</accession>
<feature type="coiled-coil region" evidence="1">
    <location>
        <begin position="36"/>
        <end position="72"/>
    </location>
</feature>
<protein>
    <recommendedName>
        <fullName evidence="6">DNA2/NAM7 helicase-like C-terminal domain-containing protein</fullName>
    </recommendedName>
</protein>
<dbReference type="AlphaFoldDB" id="A0A017RUQ9"/>
<dbReference type="RefSeq" id="WP_035381159.1">
    <property type="nucleotide sequence ID" value="NZ_AZQP01000045.1"/>
</dbReference>
<feature type="domain" description="DNA2/NAM7 helicase-like C-terminal" evidence="3">
    <location>
        <begin position="319"/>
        <end position="534"/>
    </location>
</feature>
<feature type="coiled-coil region" evidence="1">
    <location>
        <begin position="97"/>
        <end position="131"/>
    </location>
</feature>
<dbReference type="OrthoDB" id="9757917at2"/>
<evidence type="ECO:0008006" key="6">
    <source>
        <dbReference type="Google" id="ProtNLM"/>
    </source>
</evidence>
<dbReference type="Gene3D" id="3.40.50.300">
    <property type="entry name" value="P-loop containing nucleotide triphosphate hydrolases"/>
    <property type="match status" value="2"/>
</dbReference>
<dbReference type="Pfam" id="PF13086">
    <property type="entry name" value="AAA_11"/>
    <property type="match status" value="1"/>
</dbReference>
<keyword evidence="5" id="KW-1185">Reference proteome</keyword>
<dbReference type="InterPro" id="IPR041679">
    <property type="entry name" value="DNA2/NAM7-like_C"/>
</dbReference>
<evidence type="ECO:0000256" key="1">
    <source>
        <dbReference type="SAM" id="Coils"/>
    </source>
</evidence>
<keyword evidence="1" id="KW-0175">Coiled coil</keyword>
<proteinExistence type="predicted"/>
<dbReference type="PANTHER" id="PTHR10887">
    <property type="entry name" value="DNA2/NAM7 HELICASE FAMILY"/>
    <property type="match status" value="1"/>
</dbReference>
<dbReference type="CDD" id="cd18808">
    <property type="entry name" value="SF1_C_Upf1"/>
    <property type="match status" value="1"/>
</dbReference>
<name>A0A017RUQ9_9CLOT</name>
<dbReference type="InterPro" id="IPR027417">
    <property type="entry name" value="P-loop_NTPase"/>
</dbReference>
<organism evidence="4 5">
    <name type="scientific">Fervidicella metallireducens AeB</name>
    <dbReference type="NCBI Taxonomy" id="1403537"/>
    <lineage>
        <taxon>Bacteria</taxon>
        <taxon>Bacillati</taxon>
        <taxon>Bacillota</taxon>
        <taxon>Clostridia</taxon>
        <taxon>Eubacteriales</taxon>
        <taxon>Clostridiaceae</taxon>
        <taxon>Fervidicella</taxon>
    </lineage>
</organism>
<comment type="caution">
    <text evidence="4">The sequence shown here is derived from an EMBL/GenBank/DDBJ whole genome shotgun (WGS) entry which is preliminary data.</text>
</comment>
<dbReference type="PANTHER" id="PTHR10887:SF495">
    <property type="entry name" value="HELICASE SENATAXIN ISOFORM X1-RELATED"/>
    <property type="match status" value="1"/>
</dbReference>
<dbReference type="InterPro" id="IPR045055">
    <property type="entry name" value="DNA2/NAM7-like"/>
</dbReference>
<evidence type="ECO:0000313" key="5">
    <source>
        <dbReference type="Proteomes" id="UP000019681"/>
    </source>
</evidence>
<evidence type="ECO:0000259" key="3">
    <source>
        <dbReference type="Pfam" id="PF13087"/>
    </source>
</evidence>
<evidence type="ECO:0000313" key="4">
    <source>
        <dbReference type="EMBL" id="EYE87615.1"/>
    </source>
</evidence>
<reference evidence="4 5" key="1">
    <citation type="journal article" date="2014" name="Genome Announc.">
        <title>Draft Genome Sequence of Fervidicella metallireducens Strain AeBT, an Iron-Reducing Thermoanaerobe from the Great Artesian Basin.</title>
        <authorList>
            <person name="Patel B.K."/>
        </authorList>
    </citation>
    <scope>NUCLEOTIDE SEQUENCE [LARGE SCALE GENOMIC DNA]</scope>
    <source>
        <strain evidence="4 5">AeB</strain>
    </source>
</reference>
<dbReference type="Proteomes" id="UP000019681">
    <property type="component" value="Unassembled WGS sequence"/>
</dbReference>
<dbReference type="Pfam" id="PF13087">
    <property type="entry name" value="AAA_12"/>
    <property type="match status" value="1"/>
</dbReference>
<sequence length="603" mass="71447">MENEDLIDEWRKLMKLRNEYMKLKDKASRSCEIKCIDLFKKNNEPYSNKLQQLEKEEKINFLKNTYETLEKTSILVKQGLDRIENEIDTRIKQMIPKEIVDCEYRKKIAEYERLKEEYNRQNEIYKEKQKQWQLHKKYVCNYIEETNNDEELMCIVREKINGLIQIRNKEEHIRNKLENFLIEWTEKLNNTETIKNDQKYFIERYIDACNVVGITCTENSRTLDSKNLSYFDVAIIDEVSKATPPELLLPMVKAKKTILVGDHRQLPPLFKENQASYEELINQKKEELSEMDNNEESNLDIDETLTLENFEQYKEMVTASLFKNYFEIADDSLKKSLFVQYRMHPDIMDIINCFYENKLKCGLSADDIREKRDHKLEITTDEGLNFITRDKHVIWVDSSYSPDGNPFYEKQDGTSKVNLLEVFMIVKTLKKIDENYKMLGYGKNERKDVGVISFYGKQVKEIRKALKKYNFEAIKIDVNTVDKFQGKEKSIVLVSLVRNKRMKKKSEKSFVASFQRINVAFSRARELLIIFGAKEMFEDYYVDLPNMDREGKVSVQVYKNILTRIRIDGGLFKSSRILSESEYKELIGGENGDKEDRSIYSNT</sequence>
<dbReference type="InterPro" id="IPR041677">
    <property type="entry name" value="DNA2/NAM7_AAA_11"/>
</dbReference>
<dbReference type="EMBL" id="AZQP01000045">
    <property type="protein sequence ID" value="EYE87615.1"/>
    <property type="molecule type" value="Genomic_DNA"/>
</dbReference>
<dbReference type="InterPro" id="IPR047187">
    <property type="entry name" value="SF1_C_Upf1"/>
</dbReference>